<evidence type="ECO:0000313" key="2">
    <source>
        <dbReference type="EMBL" id="ACB67272.1"/>
    </source>
</evidence>
<dbReference type="OrthoDB" id="9774608at2"/>
<dbReference type="KEGG" id="bac:BamMC406_4822"/>
<organism evidence="2 3">
    <name type="scientific">Burkholderia ambifaria (strain MC40-6)</name>
    <dbReference type="NCBI Taxonomy" id="398577"/>
    <lineage>
        <taxon>Bacteria</taxon>
        <taxon>Pseudomonadati</taxon>
        <taxon>Pseudomonadota</taxon>
        <taxon>Betaproteobacteria</taxon>
        <taxon>Burkholderiales</taxon>
        <taxon>Burkholderiaceae</taxon>
        <taxon>Burkholderia</taxon>
        <taxon>Burkholderia cepacia complex</taxon>
    </lineage>
</organism>
<evidence type="ECO:0000259" key="1">
    <source>
        <dbReference type="Pfam" id="PF05598"/>
    </source>
</evidence>
<accession>B1YYN6</accession>
<sequence length="72" mass="8268">MKQQALAVAAAEGAGFEMKRKRTRRDEFLDTMEPIVPWAELCALVEPHDPKRGNGRPPIGLERMLRIRFVQH</sequence>
<reference evidence="3" key="1">
    <citation type="submission" date="2008-04" db="EMBL/GenBank/DDBJ databases">
        <title>Complete sequence of chromosome 2 of Burkholderia ambifaria MC40-6.</title>
        <authorList>
            <person name="Copeland A."/>
            <person name="Lucas S."/>
            <person name="Lapidus A."/>
            <person name="Glavina del Rio T."/>
            <person name="Dalin E."/>
            <person name="Tice H."/>
            <person name="Pitluck S."/>
            <person name="Chain P."/>
            <person name="Malfatti S."/>
            <person name="Shin M."/>
            <person name="Vergez L."/>
            <person name="Lang D."/>
            <person name="Schmutz J."/>
            <person name="Larimer F."/>
            <person name="Land M."/>
            <person name="Hauser L."/>
            <person name="Kyrpides N."/>
            <person name="Lykidis A."/>
            <person name="Ramette A."/>
            <person name="Konstantinidis K."/>
            <person name="Tiedje J."/>
            <person name="Richardson P."/>
        </authorList>
    </citation>
    <scope>NUCLEOTIDE SEQUENCE [LARGE SCALE GENOMIC DNA]</scope>
    <source>
        <strain evidence="3">MC40-6</strain>
    </source>
</reference>
<protein>
    <recommendedName>
        <fullName evidence="1">Transposase InsH N-terminal domain-containing protein</fullName>
    </recommendedName>
</protein>
<name>B1YYN6_BURA4</name>
<dbReference type="HOGENOM" id="CLU_049873_10_0_4"/>
<evidence type="ECO:0000313" key="3">
    <source>
        <dbReference type="Proteomes" id="UP000001680"/>
    </source>
</evidence>
<gene>
    <name evidence="2" type="ordered locus">BamMC406_4822</name>
</gene>
<dbReference type="AlphaFoldDB" id="B1YYN6"/>
<proteinExistence type="predicted"/>
<dbReference type="Proteomes" id="UP000001680">
    <property type="component" value="Chromosome 2"/>
</dbReference>
<dbReference type="EMBL" id="CP001026">
    <property type="protein sequence ID" value="ACB67272.1"/>
    <property type="molecule type" value="Genomic_DNA"/>
</dbReference>
<feature type="domain" description="Transposase InsH N-terminal" evidence="1">
    <location>
        <begin position="20"/>
        <end position="72"/>
    </location>
</feature>
<dbReference type="InterPro" id="IPR008490">
    <property type="entry name" value="Transposase_InsH_N"/>
</dbReference>
<dbReference type="Pfam" id="PF05598">
    <property type="entry name" value="DUF772"/>
    <property type="match status" value="1"/>
</dbReference>